<dbReference type="GO" id="GO:0006355">
    <property type="term" value="P:regulation of DNA-templated transcription"/>
    <property type="evidence" value="ECO:0007669"/>
    <property type="project" value="InterPro"/>
</dbReference>
<dbReference type="EMBL" id="JAGYPE010000006">
    <property type="protein sequence ID" value="MBS4186052.1"/>
    <property type="molecule type" value="Genomic_DNA"/>
</dbReference>
<name>A0A942YBT1_9BACI</name>
<dbReference type="Pfam" id="PF25601">
    <property type="entry name" value="AAA_lid_14"/>
    <property type="match status" value="1"/>
</dbReference>
<dbReference type="InterPro" id="IPR002197">
    <property type="entry name" value="HTH_Fis"/>
</dbReference>
<dbReference type="PROSITE" id="PS00688">
    <property type="entry name" value="SIGMA54_INTERACT_3"/>
    <property type="match status" value="1"/>
</dbReference>
<evidence type="ECO:0000256" key="4">
    <source>
        <dbReference type="ARBA" id="ARBA00023125"/>
    </source>
</evidence>
<dbReference type="GO" id="GO:0043565">
    <property type="term" value="F:sequence-specific DNA binding"/>
    <property type="evidence" value="ECO:0007669"/>
    <property type="project" value="InterPro"/>
</dbReference>
<dbReference type="InterPro" id="IPR058031">
    <property type="entry name" value="AAA_lid_NorR"/>
</dbReference>
<dbReference type="InterPro" id="IPR025943">
    <property type="entry name" value="Sigma_54_int_dom_ATP-bd_2"/>
</dbReference>
<gene>
    <name evidence="7" type="ORF">KHB02_32175</name>
</gene>
<dbReference type="InterPro" id="IPR003018">
    <property type="entry name" value="GAF"/>
</dbReference>
<dbReference type="GO" id="GO:0005524">
    <property type="term" value="F:ATP binding"/>
    <property type="evidence" value="ECO:0007669"/>
    <property type="project" value="UniProtKB-KW"/>
</dbReference>
<keyword evidence="4" id="KW-0238">DNA-binding</keyword>
<dbReference type="FunFam" id="3.40.50.300:FF:000006">
    <property type="entry name" value="DNA-binding transcriptional regulator NtrC"/>
    <property type="match status" value="1"/>
</dbReference>
<dbReference type="AlphaFoldDB" id="A0A942YBT1"/>
<evidence type="ECO:0000259" key="6">
    <source>
        <dbReference type="PROSITE" id="PS50045"/>
    </source>
</evidence>
<dbReference type="InterPro" id="IPR002078">
    <property type="entry name" value="Sigma_54_int"/>
</dbReference>
<dbReference type="Pfam" id="PF02954">
    <property type="entry name" value="HTH_8"/>
    <property type="match status" value="1"/>
</dbReference>
<proteinExistence type="predicted"/>
<dbReference type="PANTHER" id="PTHR32071:SF57">
    <property type="entry name" value="C4-DICARBOXYLATE TRANSPORT TRANSCRIPTIONAL REGULATORY PROTEIN DCTD"/>
    <property type="match status" value="1"/>
</dbReference>
<dbReference type="Gene3D" id="1.10.8.60">
    <property type="match status" value="1"/>
</dbReference>
<dbReference type="PROSITE" id="PS50045">
    <property type="entry name" value="SIGMA54_INTERACT_4"/>
    <property type="match status" value="1"/>
</dbReference>
<feature type="domain" description="Sigma-54 factor interaction" evidence="6">
    <location>
        <begin position="349"/>
        <end position="579"/>
    </location>
</feature>
<keyword evidence="5" id="KW-0804">Transcription</keyword>
<dbReference type="SUPFAM" id="SSF52540">
    <property type="entry name" value="P-loop containing nucleoside triphosphate hydrolases"/>
    <property type="match status" value="1"/>
</dbReference>
<evidence type="ECO:0000256" key="2">
    <source>
        <dbReference type="ARBA" id="ARBA00022840"/>
    </source>
</evidence>
<dbReference type="InterPro" id="IPR025662">
    <property type="entry name" value="Sigma_54_int_dom_ATP-bd_1"/>
</dbReference>
<sequence length="659" mass="75091">MSMVPPSVYKPIKDNIFLLREKNYQTWERFFFKQKIQEQQHGELTETRDVIIQSWNRCKQYEDLHPLIPGSVKNISNEQLKEARVKNNFYHLAQPVLKKATEELSFTRHAILFCDADGTILDCYGDCSLLRKLGNISNVNNGAQWSERWAGTNAIGTSILLQQPVQIFSSEHFAHGCHDWVCSSAPIMNPLTNELIGVINLSTTAPNFNPLSMMKTIEIANQIERIFFRSNYQAYELMQSVYIEAISKWKHQTVILCNRNGSILKASSELPVDQLDSIIGRIIENNHQSEKTEWEEEVILQGSLFQVKFKKICWHYQFLGLIAIMEKKIKSSQPIGKQNFHAKYSFQNLIGKSEAFKSVLHTAKIAASGDSNVLITGDSGTGKELIANAIHQASSRSDYPFIALNCAAIPKDLLPSELFGYVAGAFTGANPKGSIGKFELANKGTLFLDEIGDMPLEAQVQLLRVIQEQEIIRIGDKTRIPIDVRIIAATNKNFSEEIQLGKFRKDLYYRLNVIPIELPSLQQRAEDIPLLAEYFVRKLTLKNRKGPYQITVEAMEYLENYSWPGNIRELENVIEYAVTFSENGVITPMNLPRDIKPQQKQLKEPTQMNPVNQAELDWILSALKQSNMNVSEAAKELNMSRSTVYRKLNRMGYDIKFLK</sequence>
<dbReference type="Gene3D" id="1.10.10.60">
    <property type="entry name" value="Homeodomain-like"/>
    <property type="match status" value="1"/>
</dbReference>
<dbReference type="InterPro" id="IPR009057">
    <property type="entry name" value="Homeodomain-like_sf"/>
</dbReference>
<dbReference type="Gene3D" id="3.30.450.40">
    <property type="match status" value="1"/>
</dbReference>
<accession>A0A942YBT1</accession>
<evidence type="ECO:0000256" key="1">
    <source>
        <dbReference type="ARBA" id="ARBA00022741"/>
    </source>
</evidence>
<reference evidence="7" key="1">
    <citation type="submission" date="2021-05" db="EMBL/GenBank/DDBJ databases">
        <title>Novel Bacillus species.</title>
        <authorList>
            <person name="Liu G."/>
        </authorList>
    </citation>
    <scope>NUCLEOTIDE SEQUENCE</scope>
    <source>
        <strain evidence="7">FJAT-50051</strain>
    </source>
</reference>
<dbReference type="InterPro" id="IPR025944">
    <property type="entry name" value="Sigma_54_int_dom_CS"/>
</dbReference>
<dbReference type="InterPro" id="IPR011991">
    <property type="entry name" value="ArsR-like_HTH"/>
</dbReference>
<dbReference type="SUPFAM" id="SSF46689">
    <property type="entry name" value="Homeodomain-like"/>
    <property type="match status" value="1"/>
</dbReference>
<keyword evidence="3" id="KW-0805">Transcription regulation</keyword>
<dbReference type="SMART" id="SM00382">
    <property type="entry name" value="AAA"/>
    <property type="match status" value="1"/>
</dbReference>
<comment type="caution">
    <text evidence="7">The sequence shown here is derived from an EMBL/GenBank/DDBJ whole genome shotgun (WGS) entry which is preliminary data.</text>
</comment>
<dbReference type="PROSITE" id="PS00675">
    <property type="entry name" value="SIGMA54_INTERACT_1"/>
    <property type="match status" value="1"/>
</dbReference>
<dbReference type="PROSITE" id="PS00676">
    <property type="entry name" value="SIGMA54_INTERACT_2"/>
    <property type="match status" value="1"/>
</dbReference>
<keyword evidence="1" id="KW-0547">Nucleotide-binding</keyword>
<keyword evidence="2" id="KW-0067">ATP-binding</keyword>
<dbReference type="CDD" id="cd00090">
    <property type="entry name" value="HTH_ARSR"/>
    <property type="match status" value="1"/>
</dbReference>
<dbReference type="Gene3D" id="3.40.50.300">
    <property type="entry name" value="P-loop containing nucleotide triphosphate hydrolases"/>
    <property type="match status" value="1"/>
</dbReference>
<dbReference type="PANTHER" id="PTHR32071">
    <property type="entry name" value="TRANSCRIPTIONAL REGULATORY PROTEIN"/>
    <property type="match status" value="1"/>
</dbReference>
<protein>
    <submittedName>
        <fullName evidence="7">Sigma-54-dependent Fis family transcriptional regulator</fullName>
    </submittedName>
</protein>
<evidence type="ECO:0000256" key="3">
    <source>
        <dbReference type="ARBA" id="ARBA00023015"/>
    </source>
</evidence>
<dbReference type="CDD" id="cd00009">
    <property type="entry name" value="AAA"/>
    <property type="match status" value="1"/>
</dbReference>
<dbReference type="Pfam" id="PF01590">
    <property type="entry name" value="GAF"/>
    <property type="match status" value="1"/>
</dbReference>
<dbReference type="Pfam" id="PF00158">
    <property type="entry name" value="Sigma54_activat"/>
    <property type="match status" value="1"/>
</dbReference>
<evidence type="ECO:0000256" key="5">
    <source>
        <dbReference type="ARBA" id="ARBA00023163"/>
    </source>
</evidence>
<dbReference type="InterPro" id="IPR029016">
    <property type="entry name" value="GAF-like_dom_sf"/>
</dbReference>
<dbReference type="InterPro" id="IPR003593">
    <property type="entry name" value="AAA+_ATPase"/>
</dbReference>
<dbReference type="PRINTS" id="PR01590">
    <property type="entry name" value="HTHFIS"/>
</dbReference>
<evidence type="ECO:0000313" key="7">
    <source>
        <dbReference type="EMBL" id="MBS4186052.1"/>
    </source>
</evidence>
<dbReference type="InterPro" id="IPR027417">
    <property type="entry name" value="P-loop_NTPase"/>
</dbReference>
<organism evidence="7">
    <name type="scientific">Neobacillus citreus</name>
    <dbReference type="NCBI Taxonomy" id="2833578"/>
    <lineage>
        <taxon>Bacteria</taxon>
        <taxon>Bacillati</taxon>
        <taxon>Bacillota</taxon>
        <taxon>Bacilli</taxon>
        <taxon>Bacillales</taxon>
        <taxon>Bacillaceae</taxon>
        <taxon>Neobacillus</taxon>
    </lineage>
</organism>